<evidence type="ECO:0000313" key="2">
    <source>
        <dbReference type="EMBL" id="MYL34975.1"/>
    </source>
</evidence>
<dbReference type="EMBL" id="WMEQ01000013">
    <property type="protein sequence ID" value="MYL34975.1"/>
    <property type="molecule type" value="Genomic_DNA"/>
</dbReference>
<organism evidence="2 3">
    <name type="scientific">Pontibacillus yanchengensis</name>
    <dbReference type="NCBI Taxonomy" id="462910"/>
    <lineage>
        <taxon>Bacteria</taxon>
        <taxon>Bacillati</taxon>
        <taxon>Bacillota</taxon>
        <taxon>Bacilli</taxon>
        <taxon>Bacillales</taxon>
        <taxon>Bacillaceae</taxon>
        <taxon>Pontibacillus</taxon>
    </lineage>
</organism>
<gene>
    <name evidence="2" type="ORF">GLW05_15430</name>
</gene>
<reference evidence="2 3" key="1">
    <citation type="submission" date="2019-11" db="EMBL/GenBank/DDBJ databases">
        <title>Genome sequences of 17 halophilic strains isolated from different environments.</title>
        <authorList>
            <person name="Furrow R.E."/>
        </authorList>
    </citation>
    <scope>NUCLEOTIDE SEQUENCE [LARGE SCALE GENOMIC DNA]</scope>
    <source>
        <strain evidence="2 3">22514_16_FS</strain>
    </source>
</reference>
<dbReference type="AlphaFoldDB" id="A0A6I4ZXT4"/>
<protein>
    <submittedName>
        <fullName evidence="2">Uncharacterized protein</fullName>
    </submittedName>
</protein>
<sequence length="298" mass="34117">MNIIKFNLYYLNLAKAYEIAMIIDNTILTSIEKESSQKSEKASGIKGNVGGITNGNKLSIGANVDRKNITSDTLREIIEVKTTKSIYLEKIINKAKNVNSLSELVEGDLIRLKNCNMYLHNEEELRQIKALRNGIFEDVKVEDFNINNLINSMLNDYAYLLKGEVGKENIIIKIPMEVESEFENLYNIDDIILGNVTVIGIYKSKVKLDSIKNTFNFFTNQNTETEEYNGSDSIINSSGTQSKEEKPPRTENEETYHFIDVIAIVQEVNIKEEKVETPKLNIVKKMIWKMKNMIKRNE</sequence>
<dbReference type="Proteomes" id="UP000468638">
    <property type="component" value="Unassembled WGS sequence"/>
</dbReference>
<feature type="region of interest" description="Disordered" evidence="1">
    <location>
        <begin position="227"/>
        <end position="252"/>
    </location>
</feature>
<dbReference type="OrthoDB" id="1335245at2"/>
<comment type="caution">
    <text evidence="2">The sequence shown here is derived from an EMBL/GenBank/DDBJ whole genome shotgun (WGS) entry which is preliminary data.</text>
</comment>
<dbReference type="RefSeq" id="WP_160910007.1">
    <property type="nucleotide sequence ID" value="NZ_WMEQ01000013.1"/>
</dbReference>
<name>A0A6I4ZXT4_9BACI</name>
<feature type="compositionally biased region" description="Polar residues" evidence="1">
    <location>
        <begin position="230"/>
        <end position="241"/>
    </location>
</feature>
<proteinExistence type="predicted"/>
<feature type="compositionally biased region" description="Basic and acidic residues" evidence="1">
    <location>
        <begin position="242"/>
        <end position="252"/>
    </location>
</feature>
<evidence type="ECO:0000256" key="1">
    <source>
        <dbReference type="SAM" id="MobiDB-lite"/>
    </source>
</evidence>
<evidence type="ECO:0000313" key="3">
    <source>
        <dbReference type="Proteomes" id="UP000468638"/>
    </source>
</evidence>
<accession>A0A6I4ZXT4</accession>